<evidence type="ECO:0000313" key="2">
    <source>
        <dbReference type="Proteomes" id="UP000549971"/>
    </source>
</evidence>
<accession>A0A7W9MTT9</accession>
<organism evidence="1 2">
    <name type="scientific">Kribbella italica</name>
    <dbReference type="NCBI Taxonomy" id="1540520"/>
    <lineage>
        <taxon>Bacteria</taxon>
        <taxon>Bacillati</taxon>
        <taxon>Actinomycetota</taxon>
        <taxon>Actinomycetes</taxon>
        <taxon>Propionibacteriales</taxon>
        <taxon>Kribbellaceae</taxon>
        <taxon>Kribbella</taxon>
    </lineage>
</organism>
<gene>
    <name evidence="1" type="ORF">HDA39_001967</name>
</gene>
<dbReference type="EMBL" id="JACHMY010000001">
    <property type="protein sequence ID" value="MBB5835233.1"/>
    <property type="molecule type" value="Genomic_DNA"/>
</dbReference>
<evidence type="ECO:0000313" key="1">
    <source>
        <dbReference type="EMBL" id="MBB5835233.1"/>
    </source>
</evidence>
<dbReference type="AlphaFoldDB" id="A0A7W9MTT9"/>
<protein>
    <submittedName>
        <fullName evidence="1">Uncharacterized protein</fullName>
    </submittedName>
</protein>
<proteinExistence type="predicted"/>
<reference evidence="1 2" key="1">
    <citation type="submission" date="2020-08" db="EMBL/GenBank/DDBJ databases">
        <title>Sequencing the genomes of 1000 actinobacteria strains.</title>
        <authorList>
            <person name="Klenk H.-P."/>
        </authorList>
    </citation>
    <scope>NUCLEOTIDE SEQUENCE [LARGE SCALE GENOMIC DNA]</scope>
    <source>
        <strain evidence="1 2">DSM 28967</strain>
    </source>
</reference>
<keyword evidence="2" id="KW-1185">Reference proteome</keyword>
<dbReference type="Proteomes" id="UP000549971">
    <property type="component" value="Unassembled WGS sequence"/>
</dbReference>
<comment type="caution">
    <text evidence="1">The sequence shown here is derived from an EMBL/GenBank/DDBJ whole genome shotgun (WGS) entry which is preliminary data.</text>
</comment>
<sequence length="283" mass="31615">MTDVAGIALPDALLLRWVDWLAPERQPFYVTARQAAEWKLPLSDEEPDRQLRDTYLSYAVDGRLRCSWLSESAFSAYPKKVRAGLVRAQVVHERGAVPTVRAWRGVLGDEIRGQADGHRFVWWKSLLTDPVAVLPRLVSEDIGVSRHAEVPASVWRGVEGLLPRARELAGTFPEGSGPNCFGTVMAAAGAEGAESEWMQREPFDRWLDASTTRGGRDDVPGILLVWRSADRAVQHAAVTLGSGWALHKPSQSWMTPRKVRTVAEVLRATRTAGWHLQRHTMRR</sequence>
<dbReference type="RefSeq" id="WP_184794908.1">
    <property type="nucleotide sequence ID" value="NZ_JACHMY010000001.1"/>
</dbReference>
<name>A0A7W9MTT9_9ACTN</name>